<dbReference type="AlphaFoldDB" id="A0A6A3SBG4"/>
<proteinExistence type="predicted"/>
<protein>
    <submittedName>
        <fullName evidence="1">Uncharacterized protein</fullName>
    </submittedName>
</protein>
<organism evidence="1 2">
    <name type="scientific">Phytophthora fragariae</name>
    <dbReference type="NCBI Taxonomy" id="53985"/>
    <lineage>
        <taxon>Eukaryota</taxon>
        <taxon>Sar</taxon>
        <taxon>Stramenopiles</taxon>
        <taxon>Oomycota</taxon>
        <taxon>Peronosporomycetes</taxon>
        <taxon>Peronosporales</taxon>
        <taxon>Peronosporaceae</taxon>
        <taxon>Phytophthora</taxon>
    </lineage>
</organism>
<name>A0A6A3SBG4_9STRA</name>
<evidence type="ECO:0000313" key="1">
    <source>
        <dbReference type="EMBL" id="KAE9113083.1"/>
    </source>
</evidence>
<reference evidence="1 2" key="1">
    <citation type="submission" date="2018-08" db="EMBL/GenBank/DDBJ databases">
        <title>Genomic investigation of the strawberry pathogen Phytophthora fragariae indicates pathogenicity is determined by transcriptional variation in three key races.</title>
        <authorList>
            <person name="Adams T.M."/>
            <person name="Armitage A.D."/>
            <person name="Sobczyk M.K."/>
            <person name="Bates H.J."/>
            <person name="Dunwell J.M."/>
            <person name="Nellist C.F."/>
            <person name="Harrison R.J."/>
        </authorList>
    </citation>
    <scope>NUCLEOTIDE SEQUENCE [LARGE SCALE GENOMIC DNA]</scope>
    <source>
        <strain evidence="1 2">NOV-5</strain>
    </source>
</reference>
<dbReference type="EMBL" id="QXGA01001680">
    <property type="protein sequence ID" value="KAE9113083.1"/>
    <property type="molecule type" value="Genomic_DNA"/>
</dbReference>
<sequence length="75" mass="8678">MWEQPTQARFKAAKFLATRCANKKYDLRNNQQSAINDYIQKTAPQHYPTVTGTPRQTEDIVSRLTTYQASIENKT</sequence>
<dbReference type="Proteomes" id="UP000440732">
    <property type="component" value="Unassembled WGS sequence"/>
</dbReference>
<gene>
    <name evidence="1" type="ORF">PF006_g19834</name>
</gene>
<evidence type="ECO:0000313" key="2">
    <source>
        <dbReference type="Proteomes" id="UP000440732"/>
    </source>
</evidence>
<accession>A0A6A3SBG4</accession>
<comment type="caution">
    <text evidence="1">The sequence shown here is derived from an EMBL/GenBank/DDBJ whole genome shotgun (WGS) entry which is preliminary data.</text>
</comment>